<dbReference type="Pfam" id="PF01370">
    <property type="entry name" value="Epimerase"/>
    <property type="match status" value="1"/>
</dbReference>
<feature type="domain" description="NAD-dependent epimerase/dehydratase" evidence="2">
    <location>
        <begin position="4"/>
        <end position="231"/>
    </location>
</feature>
<dbReference type="InterPro" id="IPR001509">
    <property type="entry name" value="Epimerase_deHydtase"/>
</dbReference>
<comment type="similarity">
    <text evidence="1">Belongs to the NAD(P)-dependent epimerase/dehydratase family.</text>
</comment>
<evidence type="ECO:0000313" key="3">
    <source>
        <dbReference type="EMBL" id="MCK6256733.1"/>
    </source>
</evidence>
<gene>
    <name evidence="3" type="ORF">LCY76_09010</name>
</gene>
<accession>A0A9X1XC73</accession>
<name>A0A9X1XC73_9BACL</name>
<reference evidence="3" key="1">
    <citation type="submission" date="2021-09" db="EMBL/GenBank/DDBJ databases">
        <title>Genome analysis of Fictibacillus sp. KIGAM418 isolated from marine sediment.</title>
        <authorList>
            <person name="Seo M.-J."/>
            <person name="Cho E.-S."/>
            <person name="Hwang C.Y."/>
        </authorList>
    </citation>
    <scope>NUCLEOTIDE SEQUENCE</scope>
    <source>
        <strain evidence="3">KIGAM418</strain>
    </source>
</reference>
<sequence>MKRALVTGAAGFIGSHLCTKLLEDEVEVIGIDGSPSTEKLDYIGRNANFELINQRIEQADLMKIMHKVDVVFHLACGIQPNEQWSDIEDRVKDHVHCMRLLAESIDSRKTKFIFSSSYDVYGKKTGEVTENSTANPETLYGLIKLTEENCIRMAAAKKHFSYVILRFPTVYGPWQPEGMTFQQIISADEGERDVMTVKKDSVTEDAIYVEDAVRALCLAAENKSRNAIYNIVSGSSGEWRKGLKLLSIKEDEFPKEKRNMVVVGEKAAKELGFRSDVKIEEGLKKQIQHSKERLKSRFKA</sequence>
<organism evidence="3 4">
    <name type="scientific">Fictibacillus marinisediminis</name>
    <dbReference type="NCBI Taxonomy" id="2878389"/>
    <lineage>
        <taxon>Bacteria</taxon>
        <taxon>Bacillati</taxon>
        <taxon>Bacillota</taxon>
        <taxon>Bacilli</taxon>
        <taxon>Bacillales</taxon>
        <taxon>Fictibacillaceae</taxon>
        <taxon>Fictibacillus</taxon>
    </lineage>
</organism>
<evidence type="ECO:0000313" key="4">
    <source>
        <dbReference type="Proteomes" id="UP001139011"/>
    </source>
</evidence>
<proteinExistence type="inferred from homology"/>
<dbReference type="Proteomes" id="UP001139011">
    <property type="component" value="Unassembled WGS sequence"/>
</dbReference>
<dbReference type="AlphaFoldDB" id="A0A9X1XC73"/>
<protein>
    <submittedName>
        <fullName evidence="3">NAD(P)-dependent oxidoreductase</fullName>
    </submittedName>
</protein>
<dbReference type="Gene3D" id="3.40.50.720">
    <property type="entry name" value="NAD(P)-binding Rossmann-like Domain"/>
    <property type="match status" value="1"/>
</dbReference>
<comment type="caution">
    <text evidence="3">The sequence shown here is derived from an EMBL/GenBank/DDBJ whole genome shotgun (WGS) entry which is preliminary data.</text>
</comment>
<dbReference type="EMBL" id="JAIWJX010000002">
    <property type="protein sequence ID" value="MCK6256733.1"/>
    <property type="molecule type" value="Genomic_DNA"/>
</dbReference>
<evidence type="ECO:0000256" key="1">
    <source>
        <dbReference type="ARBA" id="ARBA00007637"/>
    </source>
</evidence>
<keyword evidence="4" id="KW-1185">Reference proteome</keyword>
<dbReference type="InterPro" id="IPR036291">
    <property type="entry name" value="NAD(P)-bd_dom_sf"/>
</dbReference>
<dbReference type="RefSeq" id="WP_248252360.1">
    <property type="nucleotide sequence ID" value="NZ_JAIWJX010000002.1"/>
</dbReference>
<evidence type="ECO:0000259" key="2">
    <source>
        <dbReference type="Pfam" id="PF01370"/>
    </source>
</evidence>
<dbReference type="SUPFAM" id="SSF51735">
    <property type="entry name" value="NAD(P)-binding Rossmann-fold domains"/>
    <property type="match status" value="1"/>
</dbReference>
<dbReference type="PANTHER" id="PTHR43000">
    <property type="entry name" value="DTDP-D-GLUCOSE 4,6-DEHYDRATASE-RELATED"/>
    <property type="match status" value="1"/>
</dbReference>